<accession>A0A3S9B4K5</accession>
<name>A0A3S9B4K5_9HYPH</name>
<dbReference type="GO" id="GO:0010181">
    <property type="term" value="F:FMN binding"/>
    <property type="evidence" value="ECO:0007669"/>
    <property type="project" value="InterPro"/>
</dbReference>
<keyword evidence="1" id="KW-0560">Oxidoreductase</keyword>
<dbReference type="SMART" id="SM00903">
    <property type="entry name" value="Flavin_Reduct"/>
    <property type="match status" value="1"/>
</dbReference>
<reference evidence="3 4" key="1">
    <citation type="submission" date="2018-09" db="EMBL/GenBank/DDBJ databases">
        <title>Marinorhizobium profundi gen. nov., sp. nov., isolated from a deep-sea sediment sample from the New Britain Trench and proposal of Marinorhizobiaceae fam. nov. in the order Rhizobiales of the class Alphaproteobacteria.</title>
        <authorList>
            <person name="Cao J."/>
        </authorList>
    </citation>
    <scope>NUCLEOTIDE SEQUENCE [LARGE SCALE GENOMIC DNA]</scope>
    <source>
        <strain evidence="3 4">WS11</strain>
    </source>
</reference>
<protein>
    <submittedName>
        <fullName evidence="3">Flavin reductase</fullName>
    </submittedName>
</protein>
<dbReference type="SUPFAM" id="SSF50475">
    <property type="entry name" value="FMN-binding split barrel"/>
    <property type="match status" value="1"/>
</dbReference>
<evidence type="ECO:0000313" key="3">
    <source>
        <dbReference type="EMBL" id="AZN71771.1"/>
    </source>
</evidence>
<dbReference type="AlphaFoldDB" id="A0A3S9B4K5"/>
<gene>
    <name evidence="3" type="ORF">D5400_11250</name>
</gene>
<dbReference type="Proteomes" id="UP000268192">
    <property type="component" value="Chromosome"/>
</dbReference>
<dbReference type="EMBL" id="CP032509">
    <property type="protein sequence ID" value="AZN71771.1"/>
    <property type="molecule type" value="Genomic_DNA"/>
</dbReference>
<dbReference type="InterPro" id="IPR002563">
    <property type="entry name" value="Flavin_Rdtase-like_dom"/>
</dbReference>
<organism evidence="3 4">
    <name type="scientific">Georhizobium profundi</name>
    <dbReference type="NCBI Taxonomy" id="2341112"/>
    <lineage>
        <taxon>Bacteria</taxon>
        <taxon>Pseudomonadati</taxon>
        <taxon>Pseudomonadota</taxon>
        <taxon>Alphaproteobacteria</taxon>
        <taxon>Hyphomicrobiales</taxon>
        <taxon>Rhizobiaceae</taxon>
        <taxon>Georhizobium</taxon>
    </lineage>
</organism>
<dbReference type="InterPro" id="IPR050268">
    <property type="entry name" value="NADH-dep_flavin_reductase"/>
</dbReference>
<dbReference type="OrthoDB" id="9789254at2"/>
<evidence type="ECO:0000256" key="1">
    <source>
        <dbReference type="ARBA" id="ARBA00023002"/>
    </source>
</evidence>
<dbReference type="PANTHER" id="PTHR30466">
    <property type="entry name" value="FLAVIN REDUCTASE"/>
    <property type="match status" value="1"/>
</dbReference>
<keyword evidence="4" id="KW-1185">Reference proteome</keyword>
<proteinExistence type="predicted"/>
<dbReference type="KEGG" id="abaw:D5400_11250"/>
<dbReference type="Pfam" id="PF01613">
    <property type="entry name" value="Flavin_Reduct"/>
    <property type="match status" value="1"/>
</dbReference>
<dbReference type="RefSeq" id="WP_126010091.1">
    <property type="nucleotide sequence ID" value="NZ_CP032509.1"/>
</dbReference>
<dbReference type="GO" id="GO:0042602">
    <property type="term" value="F:riboflavin reductase (NADPH) activity"/>
    <property type="evidence" value="ECO:0007669"/>
    <property type="project" value="TreeGrafter"/>
</dbReference>
<dbReference type="PANTHER" id="PTHR30466:SF1">
    <property type="entry name" value="FMN REDUCTASE (NADH) RUTF"/>
    <property type="match status" value="1"/>
</dbReference>
<dbReference type="Gene3D" id="2.30.110.10">
    <property type="entry name" value="Electron Transport, Fmn-binding Protein, Chain A"/>
    <property type="match status" value="1"/>
</dbReference>
<dbReference type="InterPro" id="IPR012349">
    <property type="entry name" value="Split_barrel_FMN-bd"/>
</dbReference>
<dbReference type="GO" id="GO:0006208">
    <property type="term" value="P:pyrimidine nucleobase catabolic process"/>
    <property type="evidence" value="ECO:0007669"/>
    <property type="project" value="TreeGrafter"/>
</dbReference>
<evidence type="ECO:0000259" key="2">
    <source>
        <dbReference type="SMART" id="SM00903"/>
    </source>
</evidence>
<feature type="domain" description="Flavin reductase like" evidence="2">
    <location>
        <begin position="16"/>
        <end position="163"/>
    </location>
</feature>
<evidence type="ECO:0000313" key="4">
    <source>
        <dbReference type="Proteomes" id="UP000268192"/>
    </source>
</evidence>
<sequence length="164" mass="18064">MLHKQSITPEDYREAMSRFAGHVHVVTAEFDGVKRGMTATACCSVSDAPPTVLVCINRTNPRNETFFNAGSFAINTLAIDHVPVANAFSGFADMTDEERFSVGAWDTITTGAPTLADARAVFDCRVLELKPMSTHMVVFGQVVGLRLGEHRPALIYLDRKYRDL</sequence>